<dbReference type="STRING" id="311334.SAMN05421846_101569"/>
<organism evidence="1 2">
    <name type="scientific">Chryseobacterium taeanense</name>
    <dbReference type="NCBI Taxonomy" id="311334"/>
    <lineage>
        <taxon>Bacteria</taxon>
        <taxon>Pseudomonadati</taxon>
        <taxon>Bacteroidota</taxon>
        <taxon>Flavobacteriia</taxon>
        <taxon>Flavobacteriales</taxon>
        <taxon>Weeksellaceae</taxon>
        <taxon>Chryseobacterium group</taxon>
        <taxon>Chryseobacterium</taxon>
    </lineage>
</organism>
<gene>
    <name evidence="1" type="ORF">SAMN05421846_101569</name>
</gene>
<dbReference type="InterPro" id="IPR032593">
    <property type="entry name" value="DUF4907"/>
</dbReference>
<dbReference type="AlphaFoldDB" id="A0A1G8EGT3"/>
<sequence length="102" mass="11758">MMTTKIFFRIFFSSAILLVGCEKKNNTFDVKITKQKSGYGYQILKEKKVLINQPFIPAIQGEKTFKNETDAQKTGLLVIKKITKRTLPRISIHELDSMKIAY</sequence>
<dbReference type="Pfam" id="PF16250">
    <property type="entry name" value="DUF4907"/>
    <property type="match status" value="1"/>
</dbReference>
<evidence type="ECO:0000313" key="2">
    <source>
        <dbReference type="Proteomes" id="UP000198869"/>
    </source>
</evidence>
<name>A0A1G8EGT3_9FLAO</name>
<accession>A0A1G8EGT3</accession>
<evidence type="ECO:0008006" key="3">
    <source>
        <dbReference type="Google" id="ProtNLM"/>
    </source>
</evidence>
<dbReference type="Proteomes" id="UP000198869">
    <property type="component" value="Unassembled WGS sequence"/>
</dbReference>
<keyword evidence="2" id="KW-1185">Reference proteome</keyword>
<dbReference type="PROSITE" id="PS51257">
    <property type="entry name" value="PROKAR_LIPOPROTEIN"/>
    <property type="match status" value="1"/>
</dbReference>
<evidence type="ECO:0000313" key="1">
    <source>
        <dbReference type="EMBL" id="SDH68980.1"/>
    </source>
</evidence>
<dbReference type="RefSeq" id="WP_175443585.1">
    <property type="nucleotide sequence ID" value="NZ_FNDW01000001.1"/>
</dbReference>
<reference evidence="2" key="1">
    <citation type="submission" date="2016-10" db="EMBL/GenBank/DDBJ databases">
        <authorList>
            <person name="Varghese N."/>
            <person name="Submissions S."/>
        </authorList>
    </citation>
    <scope>NUCLEOTIDE SEQUENCE [LARGE SCALE GENOMIC DNA]</scope>
    <source>
        <strain evidence="2">DSM 17071</strain>
    </source>
</reference>
<proteinExistence type="predicted"/>
<protein>
    <recommendedName>
        <fullName evidence="3">DUF4907 domain-containing protein</fullName>
    </recommendedName>
</protein>
<dbReference type="EMBL" id="FNDW01000001">
    <property type="protein sequence ID" value="SDH68980.1"/>
    <property type="molecule type" value="Genomic_DNA"/>
</dbReference>